<keyword evidence="2" id="KW-0436">Ligase</keyword>
<sequence>MQLRNLVDKMNVLVYTGNGTTTDSIKHTLYSLRTLLSPYYAVIGVDSKVLLNEPWQSKTALLVFPGGADLPYCRQFNGEGNQKFSKFVRQGGKYLGLCAGGYYASARCEFEVGNKELEVSGPRELKFFPGIARGTAFGGFQYKSETGARSTILDVDEEALPGCGKTVYNYYNGGGVFVDADQFSNVEVLATYRDQVCVDFGSGKAAAAVVGCSFGKGYAILTGTHPEYTHLLMKKSDSVPDFEKVISELRTKETERLAFLRSLLHKFGLKVNDDSLAQPTLTPLHLTSLYPEKLQQLVKSLETNIGYTNGLLKCTTDRFKLSLSAENLQKLDQDFQIPEEAIKQLVIHINSLPARKDTPFFNLESYYNHLKRFWTKYNHPMGDFGSTLIYGEVLTSTSSLMDKNANLLRLLPHGFTITGTTQVSGKGRGGNVWINPPGVLAVSTLMKLPTSYSERAPIVLIQYLATLAYIEAILRYDDSGLYSTIPLRIKWPNDIYILKPEYVEDVSQIPQGEAAYVKVGGILLNTNIFDEQYHMVAGCGLNVNNAAPTTSVNSVISAINEVRAKKGMTGIPPVEMEVVLAGFLYHLERMFNEFKTSGFSPFLDLYYRRWLHTGQIVHIQHQNNTRAKITGITEDWGMLIAQEVDSENNLTGTRFELQPDGNSFDMFNGLISKKS</sequence>
<dbReference type="CDD" id="cd16442">
    <property type="entry name" value="BPL"/>
    <property type="match status" value="1"/>
</dbReference>
<name>A0A1B2J706_PICPA</name>
<dbReference type="Gene3D" id="3.30.930.10">
    <property type="entry name" value="Bira Bifunctional Protein, Domain 2"/>
    <property type="match status" value="1"/>
</dbReference>
<feature type="domain" description="BPL/LPL catalytic" evidence="3">
    <location>
        <begin position="368"/>
        <end position="595"/>
    </location>
</feature>
<evidence type="ECO:0000313" key="4">
    <source>
        <dbReference type="EMBL" id="ANZ73772.1"/>
    </source>
</evidence>
<evidence type="ECO:0000256" key="2">
    <source>
        <dbReference type="ARBA" id="ARBA00022598"/>
    </source>
</evidence>
<dbReference type="GO" id="GO:0005737">
    <property type="term" value="C:cytoplasm"/>
    <property type="evidence" value="ECO:0007669"/>
    <property type="project" value="TreeGrafter"/>
</dbReference>
<proteinExistence type="inferred from homology"/>
<keyword evidence="5" id="KW-1185">Reference proteome</keyword>
<dbReference type="AlphaFoldDB" id="A0A1B2J706"/>
<reference evidence="4 5" key="1">
    <citation type="submission" date="2016-02" db="EMBL/GenBank/DDBJ databases">
        <title>Comparative genomic and transcriptomic foundation for Pichia pastoris.</title>
        <authorList>
            <person name="Love K.R."/>
            <person name="Shah K.A."/>
            <person name="Whittaker C.A."/>
            <person name="Wu J."/>
            <person name="Bartlett M.C."/>
            <person name="Ma D."/>
            <person name="Leeson R.L."/>
            <person name="Priest M."/>
            <person name="Young S.K."/>
            <person name="Love J.C."/>
        </authorList>
    </citation>
    <scope>NUCLEOTIDE SEQUENCE [LARGE SCALE GENOMIC DNA]</scope>
    <source>
        <strain evidence="4 5">ATCC 28485</strain>
    </source>
</reference>
<gene>
    <name evidence="4" type="primary">BPL1</name>
    <name evidence="4" type="ORF">ATY40_BA7500605</name>
</gene>
<dbReference type="InterPro" id="IPR004143">
    <property type="entry name" value="BPL_LPL_catalytic"/>
</dbReference>
<dbReference type="OrthoDB" id="10250105at2759"/>
<dbReference type="GO" id="GO:0004077">
    <property type="term" value="F:biotin--[biotin carboxyl-carrier protein] ligase activity"/>
    <property type="evidence" value="ECO:0007669"/>
    <property type="project" value="InterPro"/>
</dbReference>
<evidence type="ECO:0000256" key="1">
    <source>
        <dbReference type="ARBA" id="ARBA00009934"/>
    </source>
</evidence>
<protein>
    <submittedName>
        <fullName evidence="4">BA75_00605T0</fullName>
    </submittedName>
</protein>
<dbReference type="SUPFAM" id="SSF55681">
    <property type="entry name" value="Class II aaRS and biotin synthetases"/>
    <property type="match status" value="1"/>
</dbReference>
<dbReference type="InterPro" id="IPR029062">
    <property type="entry name" value="Class_I_gatase-like"/>
</dbReference>
<dbReference type="EMBL" id="CP014584">
    <property type="protein sequence ID" value="ANZ73772.1"/>
    <property type="molecule type" value="Genomic_DNA"/>
</dbReference>
<dbReference type="Pfam" id="PF09825">
    <property type="entry name" value="BPL_N"/>
    <property type="match status" value="1"/>
</dbReference>
<comment type="similarity">
    <text evidence="1">Belongs to the biotin--protein ligase family.</text>
</comment>
<organism evidence="4 5">
    <name type="scientific">Komagataella pastoris</name>
    <name type="common">Yeast</name>
    <name type="synonym">Pichia pastoris</name>
    <dbReference type="NCBI Taxonomy" id="4922"/>
    <lineage>
        <taxon>Eukaryota</taxon>
        <taxon>Fungi</taxon>
        <taxon>Dikarya</taxon>
        <taxon>Ascomycota</taxon>
        <taxon>Saccharomycotina</taxon>
        <taxon>Pichiomycetes</taxon>
        <taxon>Pichiales</taxon>
        <taxon>Pichiaceae</taxon>
        <taxon>Komagataella</taxon>
    </lineage>
</organism>
<dbReference type="PANTHER" id="PTHR12835">
    <property type="entry name" value="BIOTIN PROTEIN LIGASE"/>
    <property type="match status" value="1"/>
</dbReference>
<evidence type="ECO:0000259" key="3">
    <source>
        <dbReference type="PROSITE" id="PS51733"/>
    </source>
</evidence>
<dbReference type="InterPro" id="IPR004408">
    <property type="entry name" value="Biotin_CoA_COase_ligase"/>
</dbReference>
<dbReference type="Pfam" id="PF03099">
    <property type="entry name" value="BPL_LplA_LipB"/>
    <property type="match status" value="1"/>
</dbReference>
<accession>A0A1B2J706</accession>
<dbReference type="PROSITE" id="PS51733">
    <property type="entry name" value="BPL_LPL_CATALYTIC"/>
    <property type="match status" value="1"/>
</dbReference>
<dbReference type="SUPFAM" id="SSF52317">
    <property type="entry name" value="Class I glutamine amidotransferase-like"/>
    <property type="match status" value="1"/>
</dbReference>
<dbReference type="InterPro" id="IPR045864">
    <property type="entry name" value="aa-tRNA-synth_II/BPL/LPL"/>
</dbReference>
<dbReference type="InterPro" id="IPR019197">
    <property type="entry name" value="Biotin-prot_ligase_N"/>
</dbReference>
<dbReference type="Proteomes" id="UP000094565">
    <property type="component" value="Chromosome 1"/>
</dbReference>
<dbReference type="CDD" id="cd03144">
    <property type="entry name" value="GATase1_ScBLP_like"/>
    <property type="match status" value="1"/>
</dbReference>
<dbReference type="PANTHER" id="PTHR12835:SF5">
    <property type="entry name" value="BIOTIN--PROTEIN LIGASE"/>
    <property type="match status" value="1"/>
</dbReference>
<evidence type="ECO:0000313" key="5">
    <source>
        <dbReference type="Proteomes" id="UP000094565"/>
    </source>
</evidence>